<keyword evidence="1" id="KW-0812">Transmembrane</keyword>
<evidence type="ECO:0000313" key="3">
    <source>
        <dbReference type="EMBL" id="QDT38141.1"/>
    </source>
</evidence>
<dbReference type="RefSeq" id="WP_310820386.1">
    <property type="nucleotide sequence ID" value="NZ_CP036268.1"/>
</dbReference>
<dbReference type="KEGG" id="svp:Pan189_25310"/>
<dbReference type="AlphaFoldDB" id="A0A517R2R4"/>
<dbReference type="Proteomes" id="UP000317318">
    <property type="component" value="Chromosome"/>
</dbReference>
<keyword evidence="4" id="KW-1185">Reference proteome</keyword>
<evidence type="ECO:0000256" key="1">
    <source>
        <dbReference type="SAM" id="Phobius"/>
    </source>
</evidence>
<evidence type="ECO:0000313" key="4">
    <source>
        <dbReference type="Proteomes" id="UP000317318"/>
    </source>
</evidence>
<organism evidence="3 4">
    <name type="scientific">Stratiformator vulcanicus</name>
    <dbReference type="NCBI Taxonomy" id="2527980"/>
    <lineage>
        <taxon>Bacteria</taxon>
        <taxon>Pseudomonadati</taxon>
        <taxon>Planctomycetota</taxon>
        <taxon>Planctomycetia</taxon>
        <taxon>Planctomycetales</taxon>
        <taxon>Planctomycetaceae</taxon>
        <taxon>Stratiformator</taxon>
    </lineage>
</organism>
<dbReference type="Pfam" id="PF07811">
    <property type="entry name" value="TadE"/>
    <property type="match status" value="1"/>
</dbReference>
<name>A0A517R2R4_9PLAN</name>
<accession>A0A517R2R4</accession>
<protein>
    <submittedName>
        <fullName evidence="3">TadE-like protein</fullName>
    </submittedName>
</protein>
<dbReference type="EMBL" id="CP036268">
    <property type="protein sequence ID" value="QDT38141.1"/>
    <property type="molecule type" value="Genomic_DNA"/>
</dbReference>
<keyword evidence="1" id="KW-1133">Transmembrane helix</keyword>
<gene>
    <name evidence="3" type="ORF">Pan189_25310</name>
</gene>
<proteinExistence type="predicted"/>
<feature type="domain" description="TadE-like" evidence="2">
    <location>
        <begin position="19"/>
        <end position="61"/>
    </location>
</feature>
<feature type="transmembrane region" description="Helical" evidence="1">
    <location>
        <begin position="20"/>
        <end position="40"/>
    </location>
</feature>
<reference evidence="3 4" key="1">
    <citation type="submission" date="2019-02" db="EMBL/GenBank/DDBJ databases">
        <title>Deep-cultivation of Planctomycetes and their phenomic and genomic characterization uncovers novel biology.</title>
        <authorList>
            <person name="Wiegand S."/>
            <person name="Jogler M."/>
            <person name="Boedeker C."/>
            <person name="Pinto D."/>
            <person name="Vollmers J."/>
            <person name="Rivas-Marin E."/>
            <person name="Kohn T."/>
            <person name="Peeters S.H."/>
            <person name="Heuer A."/>
            <person name="Rast P."/>
            <person name="Oberbeckmann S."/>
            <person name="Bunk B."/>
            <person name="Jeske O."/>
            <person name="Meyerdierks A."/>
            <person name="Storesund J.E."/>
            <person name="Kallscheuer N."/>
            <person name="Luecker S."/>
            <person name="Lage O.M."/>
            <person name="Pohl T."/>
            <person name="Merkel B.J."/>
            <person name="Hornburger P."/>
            <person name="Mueller R.-W."/>
            <person name="Bruemmer F."/>
            <person name="Labrenz M."/>
            <person name="Spormann A.M."/>
            <person name="Op den Camp H."/>
            <person name="Overmann J."/>
            <person name="Amann R."/>
            <person name="Jetten M.S.M."/>
            <person name="Mascher T."/>
            <person name="Medema M.H."/>
            <person name="Devos D.P."/>
            <person name="Kaster A.-K."/>
            <person name="Ovreas L."/>
            <person name="Rohde M."/>
            <person name="Galperin M.Y."/>
            <person name="Jogler C."/>
        </authorList>
    </citation>
    <scope>NUCLEOTIDE SEQUENCE [LARGE SCALE GENOMIC DNA]</scope>
    <source>
        <strain evidence="3 4">Pan189</strain>
    </source>
</reference>
<keyword evidence="1" id="KW-0472">Membrane</keyword>
<evidence type="ECO:0000259" key="2">
    <source>
        <dbReference type="Pfam" id="PF07811"/>
    </source>
</evidence>
<sequence length="140" mass="15591">MQTQKLNSTRRVRRRPLRGILSAELILALPVLLMVGAMMFEIGMLLHARGVVVDAARNGARHASYVDIEPESVREHTLRSLGPFMSRFADVSVRSAERTGDPVEVVVRVPMQAAAPNLLWPFGFDLRGRELIAATKMTKE</sequence>
<dbReference type="InterPro" id="IPR012495">
    <property type="entry name" value="TadE-like_dom"/>
</dbReference>